<dbReference type="EMBL" id="LBVL01000006">
    <property type="protein sequence ID" value="KKQ85452.1"/>
    <property type="molecule type" value="Genomic_DNA"/>
</dbReference>
<evidence type="ECO:0000313" key="2">
    <source>
        <dbReference type="Proteomes" id="UP000034081"/>
    </source>
</evidence>
<accession>A0A0G0L358</accession>
<protein>
    <submittedName>
        <fullName evidence="1">Uncharacterized protein</fullName>
    </submittedName>
</protein>
<reference evidence="1 2" key="1">
    <citation type="journal article" date="2015" name="Nature">
        <title>rRNA introns, odd ribosomes, and small enigmatic genomes across a large radiation of phyla.</title>
        <authorList>
            <person name="Brown C.T."/>
            <person name="Hug L.A."/>
            <person name="Thomas B.C."/>
            <person name="Sharon I."/>
            <person name="Castelle C.J."/>
            <person name="Singh A."/>
            <person name="Wilkins M.J."/>
            <person name="Williams K.H."/>
            <person name="Banfield J.F."/>
        </authorList>
    </citation>
    <scope>NUCLEOTIDE SEQUENCE [LARGE SCALE GENOMIC DNA]</scope>
</reference>
<sequence length="110" mass="13464">MSKIFYDHLIILEEIEVHIGNIAKTFEEKEEIWKLIDELIHYRVFNLILDHLPRDHNEEFIEKFHKAPYDGRLLTFINERTQQDMEKVIRQEIKLLENEILEEIKGYKNE</sequence>
<name>A0A0G0L358_9BACT</name>
<comment type="caution">
    <text evidence="1">The sequence shown here is derived from an EMBL/GenBank/DDBJ whole genome shotgun (WGS) entry which is preliminary data.</text>
</comment>
<organism evidence="1 2">
    <name type="scientific">Candidatus Woesebacteria bacterium GW2011_GWB1_38_8</name>
    <dbReference type="NCBI Taxonomy" id="1618570"/>
    <lineage>
        <taxon>Bacteria</taxon>
        <taxon>Candidatus Woeseibacteriota</taxon>
    </lineage>
</organism>
<evidence type="ECO:0000313" key="1">
    <source>
        <dbReference type="EMBL" id="KKQ85452.1"/>
    </source>
</evidence>
<dbReference type="STRING" id="1618570.UT08_C0006G0035"/>
<gene>
    <name evidence="1" type="ORF">UT08_C0006G0035</name>
</gene>
<dbReference type="AlphaFoldDB" id="A0A0G0L358"/>
<proteinExistence type="predicted"/>
<dbReference type="Proteomes" id="UP000034081">
    <property type="component" value="Unassembled WGS sequence"/>
</dbReference>